<feature type="compositionally biased region" description="Basic residues" evidence="1">
    <location>
        <begin position="36"/>
        <end position="49"/>
    </location>
</feature>
<evidence type="ECO:0000313" key="3">
    <source>
        <dbReference type="Proteomes" id="UP001652625"/>
    </source>
</evidence>
<protein>
    <submittedName>
        <fullName evidence="4">BTB/POZ domain-containing protein 7 isoform X2</fullName>
    </submittedName>
</protein>
<feature type="compositionally biased region" description="Polar residues" evidence="1">
    <location>
        <begin position="7"/>
        <end position="18"/>
    </location>
</feature>
<dbReference type="SMART" id="SM00225">
    <property type="entry name" value="BTB"/>
    <property type="match status" value="2"/>
</dbReference>
<dbReference type="PANTHER" id="PTHR16064:SF3">
    <property type="entry name" value="BTB_POZ DOMAIN-CONTAINING PROTEIN 7"/>
    <property type="match status" value="1"/>
</dbReference>
<dbReference type="PROSITE" id="PS50097">
    <property type="entry name" value="BTB"/>
    <property type="match status" value="2"/>
</dbReference>
<dbReference type="SUPFAM" id="SSF54695">
    <property type="entry name" value="POZ domain"/>
    <property type="match status" value="2"/>
</dbReference>
<dbReference type="PANTHER" id="PTHR16064">
    <property type="entry name" value="BTB POZ DOMAIN CONTAINING 7"/>
    <property type="match status" value="1"/>
</dbReference>
<evidence type="ECO:0000256" key="1">
    <source>
        <dbReference type="SAM" id="MobiDB-lite"/>
    </source>
</evidence>
<feature type="domain" description="BTB" evidence="2">
    <location>
        <begin position="238"/>
        <end position="315"/>
    </location>
</feature>
<reference evidence="4" key="1">
    <citation type="submission" date="2025-08" db="UniProtKB">
        <authorList>
            <consortium name="RefSeq"/>
        </authorList>
    </citation>
    <scope>IDENTIFICATION</scope>
</reference>
<organism evidence="3 4">
    <name type="scientific">Hydra vulgaris</name>
    <name type="common">Hydra</name>
    <name type="synonym">Hydra attenuata</name>
    <dbReference type="NCBI Taxonomy" id="6087"/>
    <lineage>
        <taxon>Eukaryota</taxon>
        <taxon>Metazoa</taxon>
        <taxon>Cnidaria</taxon>
        <taxon>Hydrozoa</taxon>
        <taxon>Hydroidolina</taxon>
        <taxon>Anthoathecata</taxon>
        <taxon>Aplanulata</taxon>
        <taxon>Hydridae</taxon>
        <taxon>Hydra</taxon>
    </lineage>
</organism>
<proteinExistence type="predicted"/>
<dbReference type="GeneID" id="100211077"/>
<evidence type="ECO:0000313" key="4">
    <source>
        <dbReference type="RefSeq" id="XP_065656348.1"/>
    </source>
</evidence>
<dbReference type="InterPro" id="IPR042345">
    <property type="entry name" value="Btbd7"/>
</dbReference>
<dbReference type="InterPro" id="IPR000210">
    <property type="entry name" value="BTB/POZ_dom"/>
</dbReference>
<dbReference type="RefSeq" id="XP_065656348.1">
    <property type="nucleotide sequence ID" value="XM_065800276.1"/>
</dbReference>
<dbReference type="Proteomes" id="UP001652625">
    <property type="component" value="Chromosome 06"/>
</dbReference>
<dbReference type="InterPro" id="IPR011333">
    <property type="entry name" value="SKP1/BTB/POZ_sf"/>
</dbReference>
<feature type="compositionally biased region" description="Basic and acidic residues" evidence="1">
    <location>
        <begin position="22"/>
        <end position="35"/>
    </location>
</feature>
<name>A0ABM4C455_HYDVU</name>
<dbReference type="InterPro" id="IPR011705">
    <property type="entry name" value="BACK"/>
</dbReference>
<dbReference type="Pfam" id="PF00651">
    <property type="entry name" value="BTB"/>
    <property type="match status" value="2"/>
</dbReference>
<feature type="region of interest" description="Disordered" evidence="1">
    <location>
        <begin position="1"/>
        <end position="49"/>
    </location>
</feature>
<gene>
    <name evidence="4" type="primary">LOC100211077</name>
</gene>
<accession>A0ABM4C455</accession>
<dbReference type="CDD" id="cd18186">
    <property type="entry name" value="BTB_POZ_ZBTB_KLHL-like"/>
    <property type="match status" value="1"/>
</dbReference>
<feature type="domain" description="BTB" evidence="2">
    <location>
        <begin position="124"/>
        <end position="191"/>
    </location>
</feature>
<evidence type="ECO:0000259" key="2">
    <source>
        <dbReference type="PROSITE" id="PS50097"/>
    </source>
</evidence>
<sequence length="746" mass="86252">MGHAQSAAFNDKNQSKSSDLILPHDDSSKLVEKEKKKQSKKFSKQGSIRKKLSRTLRPIKSSLYSKQIRDLVQSWSITEIQLLLKKYETLEAVRELKFLSDSARSINGRLQNDFYQLFYSKHQADTIIEYKDALFHVHKIVLISRCQYFRSILVDINHSHVKIDCDVLDVNISDFIDLISYIYCGYTNSNEILKTISELEEKFGLLNTLENDMQKLFNSKERTDLVISYRNGQKNMFCEYSEVLKPFDATLKVDCHLSIVCSRSPFLKRLFETKYCNQTELTIPLLLEINDDIVPQPFLHVVMECIYFDQVSFNSIFNEKFNESCNNNNLVYVEIAMKVFEIGQFLEIPSLMRGCEDIIVSNLNATSLIKILEWSSVDSKYVYRQAIHFLREEFIPLCKSSFFLANLSQMHLVKVLESDFLQADEETILDSIITWCEWEIAKSGNPTIILTKSLPRHPCPKRYNVTNDTLREMVSSLVGCVRLSHILAQNSVILSNACQQGLLQMPFTACDVVSSEKKLSSTVYWIEEMHHPNYVKPRFFIPYFNEIKLIYQERLTENENTCDVENLPSTLVEIPLSITTYATSDKQQSMPLLDIFKLSEDVIKNMVTRQKELMSSEQVLKYLTLAPDNVEIIAEVQLRVVREFDYPDELANEIFQQYPDLVENFTNISTKRNTLSMVGDIKPSIFRNSTDASNSENMQWSPNAEFKITVGNKERTDKEQHLLQILKHSSLVDECPLDLPINATLN</sequence>
<dbReference type="Pfam" id="PF07707">
    <property type="entry name" value="BACK"/>
    <property type="match status" value="1"/>
</dbReference>
<dbReference type="Gene3D" id="3.30.710.10">
    <property type="entry name" value="Potassium Channel Kv1.1, Chain A"/>
    <property type="match status" value="2"/>
</dbReference>
<keyword evidence="3" id="KW-1185">Reference proteome</keyword>